<gene>
    <name evidence="1" type="ORF">LHA_0895</name>
</gene>
<sequence>MYKIITKFLIACINKRIGDLMKFSGKFENQYNEFWNNVVVLAYKQIKAYAKISAKPSFFSGHNYTVDLNHWVNKYCDGALSLLNNLSRQLPLFDDKDNAALYLEQTKAAVVGDLTKFKTFLHKQSIAVARIEQTLSIVNPVVVSDTEMNEVGAEFTEEVTPQETIPSTFVTIEKDWNEFMKGVEEKYPSLLDMLMTPPTNTSSSQTSFDDSMTFGFN</sequence>
<dbReference type="AlphaFoldDB" id="A0A0A8UM71"/>
<reference evidence="2" key="1">
    <citation type="submission" date="2014-09" db="EMBL/GenBank/DDBJ databases">
        <authorList>
            <person name="Gomez-Valero L."/>
        </authorList>
    </citation>
    <scope>NUCLEOTIDE SEQUENCE [LARGE SCALE GENOMIC DNA]</scope>
    <source>
        <strain evidence="2">ATCC35250</strain>
    </source>
</reference>
<name>A0A0A8UM71_LEGHA</name>
<protein>
    <submittedName>
        <fullName evidence="1">Uncharacterized protein</fullName>
    </submittedName>
</protein>
<evidence type="ECO:0000313" key="1">
    <source>
        <dbReference type="EMBL" id="CEK09970.1"/>
    </source>
</evidence>
<dbReference type="RefSeq" id="WP_231861971.1">
    <property type="nucleotide sequence ID" value="NZ_LN681225.1"/>
</dbReference>
<dbReference type="KEGG" id="lha:LHA_0895"/>
<dbReference type="PATRIC" id="fig|449.7.peg.2980"/>
<evidence type="ECO:0000313" key="2">
    <source>
        <dbReference type="Proteomes" id="UP000032803"/>
    </source>
</evidence>
<organism evidence="1 2">
    <name type="scientific">Legionella hackeliae</name>
    <dbReference type="NCBI Taxonomy" id="449"/>
    <lineage>
        <taxon>Bacteria</taxon>
        <taxon>Pseudomonadati</taxon>
        <taxon>Pseudomonadota</taxon>
        <taxon>Gammaproteobacteria</taxon>
        <taxon>Legionellales</taxon>
        <taxon>Legionellaceae</taxon>
        <taxon>Legionella</taxon>
    </lineage>
</organism>
<proteinExistence type="predicted"/>
<dbReference type="Proteomes" id="UP000032803">
    <property type="component" value="Chromosome I"/>
</dbReference>
<dbReference type="EMBL" id="LN681225">
    <property type="protein sequence ID" value="CEK09970.1"/>
    <property type="molecule type" value="Genomic_DNA"/>
</dbReference>
<accession>A0A0A8UM71</accession>
<keyword evidence="2" id="KW-1185">Reference proteome</keyword>
<dbReference type="STRING" id="449.LHA_0895"/>
<dbReference type="HOGENOM" id="CLU_1270988_0_0_6"/>